<feature type="domain" description="Poor homologous synapsis 1 PH" evidence="1">
    <location>
        <begin position="14"/>
        <end position="153"/>
    </location>
</feature>
<dbReference type="Proteomes" id="UP000825935">
    <property type="component" value="Chromosome 37"/>
</dbReference>
<dbReference type="AlphaFoldDB" id="A0A8T2Q6Z0"/>
<comment type="caution">
    <text evidence="2">The sequence shown here is derived from an EMBL/GenBank/DDBJ whole genome shotgun (WGS) entry which is preliminary data.</text>
</comment>
<proteinExistence type="predicted"/>
<dbReference type="OrthoDB" id="1864854at2759"/>
<reference evidence="2" key="1">
    <citation type="submission" date="2021-08" db="EMBL/GenBank/DDBJ databases">
        <title>WGS assembly of Ceratopteris richardii.</title>
        <authorList>
            <person name="Marchant D.B."/>
            <person name="Chen G."/>
            <person name="Jenkins J."/>
            <person name="Shu S."/>
            <person name="Leebens-Mack J."/>
            <person name="Grimwood J."/>
            <person name="Schmutz J."/>
            <person name="Soltis P."/>
            <person name="Soltis D."/>
            <person name="Chen Z.-H."/>
        </authorList>
    </citation>
    <scope>NUCLEOTIDE SEQUENCE</scope>
    <source>
        <strain evidence="2">Whitten #5841</strain>
        <tissue evidence="2">Leaf</tissue>
    </source>
</reference>
<evidence type="ECO:0000313" key="2">
    <source>
        <dbReference type="EMBL" id="KAH7279544.1"/>
    </source>
</evidence>
<protein>
    <recommendedName>
        <fullName evidence="1">Poor homologous synapsis 1 PH domain-containing protein</fullName>
    </recommendedName>
</protein>
<evidence type="ECO:0000259" key="1">
    <source>
        <dbReference type="Pfam" id="PF25349"/>
    </source>
</evidence>
<organism evidence="2 3">
    <name type="scientific">Ceratopteris richardii</name>
    <name type="common">Triangle waterfern</name>
    <dbReference type="NCBI Taxonomy" id="49495"/>
    <lineage>
        <taxon>Eukaryota</taxon>
        <taxon>Viridiplantae</taxon>
        <taxon>Streptophyta</taxon>
        <taxon>Embryophyta</taxon>
        <taxon>Tracheophyta</taxon>
        <taxon>Polypodiopsida</taxon>
        <taxon>Polypodiidae</taxon>
        <taxon>Polypodiales</taxon>
        <taxon>Pteridineae</taxon>
        <taxon>Pteridaceae</taxon>
        <taxon>Parkerioideae</taxon>
        <taxon>Ceratopteris</taxon>
    </lineage>
</organism>
<dbReference type="InterPro" id="IPR057619">
    <property type="entry name" value="PH_PHS1"/>
</dbReference>
<accession>A0A8T2Q6Z0</accession>
<name>A0A8T2Q6Z0_CERRI</name>
<keyword evidence="3" id="KW-1185">Reference proteome</keyword>
<gene>
    <name evidence="2" type="ORF">KP509_37G023800</name>
</gene>
<evidence type="ECO:0000313" key="3">
    <source>
        <dbReference type="Proteomes" id="UP000825935"/>
    </source>
</evidence>
<sequence>MAARLSFPNDGDKSWLAMIAQHVPCPSLESLPSAASFFRKRRGSKFSGTWITSKSLATVTVSPASCNGLGPSIAVILKGHIHEEHLLSSLAFSWQKFQDENKQTPCQRRAILASYKVACSEKKHKFAMRFETATEAKTFLETVKELIDDHSGGSKHQQRSLQQNSFESGIQTLFLNPQNAAVGHGATSRSYTLHNGHLSYTHASKDDMSSNSSMMLPPRFPSFDVYPDRFQADFSSCKSQEDQSNFALLCFFDTGGNLAMTPGCLEDEELLKEKIKACFLDPEFQDFVNRVETIWQAIEKDLSTEMSSEKQRIC</sequence>
<dbReference type="Pfam" id="PF25349">
    <property type="entry name" value="PH_PHS1"/>
    <property type="match status" value="1"/>
</dbReference>
<dbReference type="EMBL" id="CM035442">
    <property type="protein sequence ID" value="KAH7279544.1"/>
    <property type="molecule type" value="Genomic_DNA"/>
</dbReference>
<dbReference type="OMA" id="CADQIQK"/>